<organism evidence="1 2">
    <name type="scientific">Lophiotrema nucula</name>
    <dbReference type="NCBI Taxonomy" id="690887"/>
    <lineage>
        <taxon>Eukaryota</taxon>
        <taxon>Fungi</taxon>
        <taxon>Dikarya</taxon>
        <taxon>Ascomycota</taxon>
        <taxon>Pezizomycotina</taxon>
        <taxon>Dothideomycetes</taxon>
        <taxon>Pleosporomycetidae</taxon>
        <taxon>Pleosporales</taxon>
        <taxon>Lophiotremataceae</taxon>
        <taxon>Lophiotrema</taxon>
    </lineage>
</organism>
<evidence type="ECO:0000313" key="1">
    <source>
        <dbReference type="EMBL" id="KAF2119725.1"/>
    </source>
</evidence>
<accession>A0A6A5ZKB5</accession>
<dbReference type="Proteomes" id="UP000799770">
    <property type="component" value="Unassembled WGS sequence"/>
</dbReference>
<sequence length="164" mass="17141">MDDDDCVERRVHGRAFFVLLARASPSSVNSIATSPIQQHGGGCAGHTSSPGCTQVLHAPTAHQFSTRKHPARPMGRRLLYIILINPHFQSRSVAGDPGDRPSSARRVVAETAAARDLETASAGACSVLGARPVSEADSSAARPDESALLSLSAGGCCVLNSRSR</sequence>
<proteinExistence type="predicted"/>
<name>A0A6A5ZKB5_9PLEO</name>
<evidence type="ECO:0000313" key="2">
    <source>
        <dbReference type="Proteomes" id="UP000799770"/>
    </source>
</evidence>
<keyword evidence="2" id="KW-1185">Reference proteome</keyword>
<gene>
    <name evidence="1" type="ORF">BDV96DRAFT_351549</name>
</gene>
<reference evidence="1" key="1">
    <citation type="journal article" date="2020" name="Stud. Mycol.">
        <title>101 Dothideomycetes genomes: a test case for predicting lifestyles and emergence of pathogens.</title>
        <authorList>
            <person name="Haridas S."/>
            <person name="Albert R."/>
            <person name="Binder M."/>
            <person name="Bloem J."/>
            <person name="Labutti K."/>
            <person name="Salamov A."/>
            <person name="Andreopoulos B."/>
            <person name="Baker S."/>
            <person name="Barry K."/>
            <person name="Bills G."/>
            <person name="Bluhm B."/>
            <person name="Cannon C."/>
            <person name="Castanera R."/>
            <person name="Culley D."/>
            <person name="Daum C."/>
            <person name="Ezra D."/>
            <person name="Gonzalez J."/>
            <person name="Henrissat B."/>
            <person name="Kuo A."/>
            <person name="Liang C."/>
            <person name="Lipzen A."/>
            <person name="Lutzoni F."/>
            <person name="Magnuson J."/>
            <person name="Mondo S."/>
            <person name="Nolan M."/>
            <person name="Ohm R."/>
            <person name="Pangilinan J."/>
            <person name="Park H.-J."/>
            <person name="Ramirez L."/>
            <person name="Alfaro M."/>
            <person name="Sun H."/>
            <person name="Tritt A."/>
            <person name="Yoshinaga Y."/>
            <person name="Zwiers L.-H."/>
            <person name="Turgeon B."/>
            <person name="Goodwin S."/>
            <person name="Spatafora J."/>
            <person name="Crous P."/>
            <person name="Grigoriev I."/>
        </authorList>
    </citation>
    <scope>NUCLEOTIDE SEQUENCE</scope>
    <source>
        <strain evidence="1">CBS 627.86</strain>
    </source>
</reference>
<protein>
    <submittedName>
        <fullName evidence="1">Uncharacterized protein</fullName>
    </submittedName>
</protein>
<dbReference type="AlphaFoldDB" id="A0A6A5ZKB5"/>
<dbReference type="EMBL" id="ML977315">
    <property type="protein sequence ID" value="KAF2119725.1"/>
    <property type="molecule type" value="Genomic_DNA"/>
</dbReference>